<keyword evidence="1" id="KW-0812">Transmembrane</keyword>
<feature type="domain" description="DUF218" evidence="2">
    <location>
        <begin position="58"/>
        <end position="200"/>
    </location>
</feature>
<dbReference type="InterPro" id="IPR003848">
    <property type="entry name" value="DUF218"/>
</dbReference>
<evidence type="ECO:0000313" key="4">
    <source>
        <dbReference type="Proteomes" id="UP000199213"/>
    </source>
</evidence>
<dbReference type="InterPro" id="IPR014729">
    <property type="entry name" value="Rossmann-like_a/b/a_fold"/>
</dbReference>
<evidence type="ECO:0000256" key="1">
    <source>
        <dbReference type="SAM" id="Phobius"/>
    </source>
</evidence>
<evidence type="ECO:0000313" key="3">
    <source>
        <dbReference type="EMBL" id="SDK70168.1"/>
    </source>
</evidence>
<dbReference type="GO" id="GO:0005886">
    <property type="term" value="C:plasma membrane"/>
    <property type="evidence" value="ECO:0007669"/>
    <property type="project" value="TreeGrafter"/>
</dbReference>
<accession>A0A1G9E260</accession>
<dbReference type="InterPro" id="IPR051599">
    <property type="entry name" value="Cell_Envelope_Assoc"/>
</dbReference>
<keyword evidence="1" id="KW-0472">Membrane</keyword>
<dbReference type="PANTHER" id="PTHR30336:SF20">
    <property type="entry name" value="DUF218 DOMAIN-CONTAINING PROTEIN"/>
    <property type="match status" value="1"/>
</dbReference>
<keyword evidence="4" id="KW-1185">Reference proteome</keyword>
<sequence length="221" mass="24298">MRDVTHHLETGQARRRGRMTVWISRVVLGALLVASLVLGGTAFRVWQVALVDQRHSADMIVVLGAAQYNGDPSPVLRSRLEHALELYRGGLSEHIVTVGGNQAGDNYTEAQASSMWLIEQGVPPSDVVEAEVGSDTLRSIRAVSEIAERRDWDSALIVSDPWHSWRCRTMAEDQGLRAMVSPTRSGPTEDVRTAYILREAAAMLFYRVMHASADVTGYGLG</sequence>
<evidence type="ECO:0000259" key="2">
    <source>
        <dbReference type="Pfam" id="PF02698"/>
    </source>
</evidence>
<gene>
    <name evidence="3" type="ORF">SAMN04487820_11177</name>
</gene>
<feature type="transmembrane region" description="Helical" evidence="1">
    <location>
        <begin position="21"/>
        <end position="46"/>
    </location>
</feature>
<organism evidence="3 4">
    <name type="scientific">Actinopolyspora mzabensis</name>
    <dbReference type="NCBI Taxonomy" id="995066"/>
    <lineage>
        <taxon>Bacteria</taxon>
        <taxon>Bacillati</taxon>
        <taxon>Actinomycetota</taxon>
        <taxon>Actinomycetes</taxon>
        <taxon>Actinopolysporales</taxon>
        <taxon>Actinopolysporaceae</taxon>
        <taxon>Actinopolyspora</taxon>
    </lineage>
</organism>
<dbReference type="CDD" id="cd06259">
    <property type="entry name" value="YdcF-like"/>
    <property type="match status" value="1"/>
</dbReference>
<dbReference type="EMBL" id="FNFM01000011">
    <property type="protein sequence ID" value="SDK70168.1"/>
    <property type="molecule type" value="Genomic_DNA"/>
</dbReference>
<dbReference type="Pfam" id="PF02698">
    <property type="entry name" value="DUF218"/>
    <property type="match status" value="1"/>
</dbReference>
<reference evidence="4" key="1">
    <citation type="submission" date="2016-10" db="EMBL/GenBank/DDBJ databases">
        <authorList>
            <person name="Varghese N."/>
            <person name="Submissions S."/>
        </authorList>
    </citation>
    <scope>NUCLEOTIDE SEQUENCE [LARGE SCALE GENOMIC DNA]</scope>
    <source>
        <strain evidence="4">DSM 45460</strain>
    </source>
</reference>
<dbReference type="Gene3D" id="3.40.50.620">
    <property type="entry name" value="HUPs"/>
    <property type="match status" value="1"/>
</dbReference>
<dbReference type="PANTHER" id="PTHR30336">
    <property type="entry name" value="INNER MEMBRANE PROTEIN, PROBABLE PERMEASE"/>
    <property type="match status" value="1"/>
</dbReference>
<proteinExistence type="predicted"/>
<keyword evidence="1" id="KW-1133">Transmembrane helix</keyword>
<protein>
    <submittedName>
        <fullName evidence="3">Uncharacterized SAM-binding protein YcdF, DUF218 family</fullName>
    </submittedName>
</protein>
<name>A0A1G9E260_ACTMZ</name>
<dbReference type="Proteomes" id="UP000199213">
    <property type="component" value="Unassembled WGS sequence"/>
</dbReference>
<dbReference type="AlphaFoldDB" id="A0A1G9E260"/>